<gene>
    <name evidence="7" type="ORF">QGN17_00080</name>
</gene>
<keyword evidence="3" id="KW-0460">Magnesium</keyword>
<evidence type="ECO:0000256" key="2">
    <source>
        <dbReference type="ARBA" id="ARBA00022598"/>
    </source>
</evidence>
<dbReference type="SUPFAM" id="SSF55931">
    <property type="entry name" value="Glutamine synthetase/guanido kinase"/>
    <property type="match status" value="1"/>
</dbReference>
<dbReference type="InterPro" id="IPR027303">
    <property type="entry name" value="Gln_synth_gly_rich_site"/>
</dbReference>
<dbReference type="EC" id="6.3.1.-" evidence="7"/>
<sequence length="457" mass="48957">MSGFQAEAREARDFLAAHPDIEFFEMFFTSLTGVPRGKRLRRSEVMKLYEGSAFLPGSIVAVDILGADCEDTGMVWETGDADRIARAVPGGIVPAPWIGEDAAQVMCSLHDLGGEVTPFDPRAVLQRVLDRYAADGLTPMVACEMEFYLVESRRGRVSLRSSPFTRRKPAANEAHGLPETEDAADFLRALWKAADAQGVPVEGASSEASPGQLELTLHHKADALAAGDDAVLFKRMAKGVARPLGCEATFMAKPFADIAGSGMHIHMSMLDAKGANIFASEAAEGTEQLRHAIGGMAQTMADAMAVLAPNANSFRRYVARSYAPVSPTWGINNRTVALRIPAGSAASRRVEHRVAGADANPYLALAVVLAGAHHGLTNSLDPGAMTHGDGYSAPVAAGDPLPTDWLKAIDRFAASSVMREYLGDAFVDLYATVKRTEQARFNAVVTSLDHDWYLQNA</sequence>
<accession>A0ABT6MWE2</accession>
<dbReference type="EMBL" id="JARYGZ010000001">
    <property type="protein sequence ID" value="MDH7637112.1"/>
    <property type="molecule type" value="Genomic_DNA"/>
</dbReference>
<evidence type="ECO:0000256" key="1">
    <source>
        <dbReference type="ARBA" id="ARBA00001946"/>
    </source>
</evidence>
<dbReference type="SUPFAM" id="SSF54368">
    <property type="entry name" value="Glutamine synthetase, N-terminal domain"/>
    <property type="match status" value="1"/>
</dbReference>
<dbReference type="Gene3D" id="3.30.590.10">
    <property type="entry name" value="Glutamine synthetase/guanido kinase, catalytic domain"/>
    <property type="match status" value="1"/>
</dbReference>
<dbReference type="SMART" id="SM01230">
    <property type="entry name" value="Gln-synt_C"/>
    <property type="match status" value="1"/>
</dbReference>
<proteinExistence type="inferred from homology"/>
<keyword evidence="2 7" id="KW-0436">Ligase</keyword>
<dbReference type="InterPro" id="IPR036651">
    <property type="entry name" value="Gln_synt_N_sf"/>
</dbReference>
<evidence type="ECO:0000256" key="5">
    <source>
        <dbReference type="RuleBase" id="RU000384"/>
    </source>
</evidence>
<dbReference type="PROSITE" id="PS51987">
    <property type="entry name" value="GS_CATALYTIC"/>
    <property type="match status" value="1"/>
</dbReference>
<dbReference type="PANTHER" id="PTHR43785">
    <property type="entry name" value="GAMMA-GLUTAMYLPUTRESCINE SYNTHETASE"/>
    <property type="match status" value="1"/>
</dbReference>
<evidence type="ECO:0000256" key="3">
    <source>
        <dbReference type="ARBA" id="ARBA00022842"/>
    </source>
</evidence>
<comment type="similarity">
    <text evidence="4 5">Belongs to the glutamine synthetase family.</text>
</comment>
<dbReference type="Proteomes" id="UP001160625">
    <property type="component" value="Unassembled WGS sequence"/>
</dbReference>
<evidence type="ECO:0000313" key="7">
    <source>
        <dbReference type="EMBL" id="MDH7637112.1"/>
    </source>
</evidence>
<dbReference type="GO" id="GO:0016874">
    <property type="term" value="F:ligase activity"/>
    <property type="evidence" value="ECO:0007669"/>
    <property type="project" value="UniProtKB-KW"/>
</dbReference>
<protein>
    <submittedName>
        <fullName evidence="7">Glutamine synthetase family protein</fullName>
        <ecNumber evidence="7">6.3.1.-</ecNumber>
    </submittedName>
</protein>
<dbReference type="InterPro" id="IPR008146">
    <property type="entry name" value="Gln_synth_cat_dom"/>
</dbReference>
<comment type="caution">
    <text evidence="7">The sequence shown here is derived from an EMBL/GenBank/DDBJ whole genome shotgun (WGS) entry which is preliminary data.</text>
</comment>
<dbReference type="PROSITE" id="PS00181">
    <property type="entry name" value="GLNA_ATP"/>
    <property type="match status" value="1"/>
</dbReference>
<dbReference type="Pfam" id="PF00120">
    <property type="entry name" value="Gln-synt_C"/>
    <property type="match status" value="1"/>
</dbReference>
<evidence type="ECO:0000256" key="4">
    <source>
        <dbReference type="PROSITE-ProRule" id="PRU01331"/>
    </source>
</evidence>
<reference evidence="7" key="1">
    <citation type="submission" date="2023-04" db="EMBL/GenBank/DDBJ databases">
        <title>Sphingomonas sp. MAHUQ-71 isolated from rice field.</title>
        <authorList>
            <person name="Huq M.A."/>
        </authorList>
    </citation>
    <scope>NUCLEOTIDE SEQUENCE</scope>
    <source>
        <strain evidence="7">MAHUQ-71</strain>
    </source>
</reference>
<dbReference type="PANTHER" id="PTHR43785:SF12">
    <property type="entry name" value="TYPE-1 GLUTAMINE SYNTHETASE 2"/>
    <property type="match status" value="1"/>
</dbReference>
<name>A0ABT6MWE2_9SPHN</name>
<organism evidence="7 8">
    <name type="scientific">Sphingomonas oryzagri</name>
    <dbReference type="NCBI Taxonomy" id="3042314"/>
    <lineage>
        <taxon>Bacteria</taxon>
        <taxon>Pseudomonadati</taxon>
        <taxon>Pseudomonadota</taxon>
        <taxon>Alphaproteobacteria</taxon>
        <taxon>Sphingomonadales</taxon>
        <taxon>Sphingomonadaceae</taxon>
        <taxon>Sphingomonas</taxon>
    </lineage>
</organism>
<dbReference type="RefSeq" id="WP_281042482.1">
    <property type="nucleotide sequence ID" value="NZ_JARYGZ010000001.1"/>
</dbReference>
<comment type="cofactor">
    <cofactor evidence="1">
        <name>Mg(2+)</name>
        <dbReference type="ChEBI" id="CHEBI:18420"/>
    </cofactor>
</comment>
<evidence type="ECO:0000259" key="6">
    <source>
        <dbReference type="PROSITE" id="PS51987"/>
    </source>
</evidence>
<evidence type="ECO:0000313" key="8">
    <source>
        <dbReference type="Proteomes" id="UP001160625"/>
    </source>
</evidence>
<keyword evidence="8" id="KW-1185">Reference proteome</keyword>
<feature type="domain" description="GS catalytic" evidence="6">
    <location>
        <begin position="121"/>
        <end position="457"/>
    </location>
</feature>
<dbReference type="InterPro" id="IPR014746">
    <property type="entry name" value="Gln_synth/guanido_kin_cat_dom"/>
</dbReference>